<sequence>MPVEAIRVLLGIGLFHRTIIATAASAAYRLGCEGKWRADSRHTKFPDEVFSHPIFQISQDKMPVIRVLKAPFRVCFPRRVDWLRH</sequence>
<protein>
    <recommendedName>
        <fullName evidence="3">Secreted protein</fullName>
    </recommendedName>
</protein>
<keyword evidence="2" id="KW-1185">Reference proteome</keyword>
<comment type="caution">
    <text evidence="1">The sequence shown here is derived from an EMBL/GenBank/DDBJ whole genome shotgun (WGS) entry which is preliminary data.</text>
</comment>
<evidence type="ECO:0000313" key="2">
    <source>
        <dbReference type="Proteomes" id="UP001497644"/>
    </source>
</evidence>
<name>A0AAV2MWW8_9HYME</name>
<evidence type="ECO:0000313" key="1">
    <source>
        <dbReference type="EMBL" id="CAL1672091.1"/>
    </source>
</evidence>
<gene>
    <name evidence="1" type="ORF">LPLAT_LOCUS5497</name>
</gene>
<proteinExistence type="predicted"/>
<reference evidence="1" key="1">
    <citation type="submission" date="2024-04" db="EMBL/GenBank/DDBJ databases">
        <authorList>
            <consortium name="Molecular Ecology Group"/>
        </authorList>
    </citation>
    <scope>NUCLEOTIDE SEQUENCE</scope>
</reference>
<organism evidence="1 2">
    <name type="scientific">Lasius platythorax</name>
    <dbReference type="NCBI Taxonomy" id="488582"/>
    <lineage>
        <taxon>Eukaryota</taxon>
        <taxon>Metazoa</taxon>
        <taxon>Ecdysozoa</taxon>
        <taxon>Arthropoda</taxon>
        <taxon>Hexapoda</taxon>
        <taxon>Insecta</taxon>
        <taxon>Pterygota</taxon>
        <taxon>Neoptera</taxon>
        <taxon>Endopterygota</taxon>
        <taxon>Hymenoptera</taxon>
        <taxon>Apocrita</taxon>
        <taxon>Aculeata</taxon>
        <taxon>Formicoidea</taxon>
        <taxon>Formicidae</taxon>
        <taxon>Formicinae</taxon>
        <taxon>Lasius</taxon>
        <taxon>Lasius</taxon>
    </lineage>
</organism>
<evidence type="ECO:0008006" key="3">
    <source>
        <dbReference type="Google" id="ProtNLM"/>
    </source>
</evidence>
<accession>A0AAV2MWW8</accession>
<dbReference type="EMBL" id="CAXIPU020000446">
    <property type="protein sequence ID" value="CAL1672091.1"/>
    <property type="molecule type" value="Genomic_DNA"/>
</dbReference>
<dbReference type="Proteomes" id="UP001497644">
    <property type="component" value="Unassembled WGS sequence"/>
</dbReference>
<dbReference type="AlphaFoldDB" id="A0AAV2MWW8"/>